<dbReference type="InterPro" id="IPR036412">
    <property type="entry name" value="HAD-like_sf"/>
</dbReference>
<dbReference type="Gene3D" id="3.40.50.1000">
    <property type="entry name" value="HAD superfamily/HAD-like"/>
    <property type="match status" value="1"/>
</dbReference>
<dbReference type="Gene3D" id="3.30.1240.10">
    <property type="match status" value="1"/>
</dbReference>
<keyword evidence="2" id="KW-1185">Reference proteome</keyword>
<proteinExistence type="predicted"/>
<name>W6N1X2_CLOTY</name>
<comment type="caution">
    <text evidence="1">The sequence shown here is derived from an EMBL/GenBank/DDBJ whole genome shotgun (WGS) entry which is preliminary data.</text>
</comment>
<dbReference type="EMBL" id="CBXI010000005">
    <property type="protein sequence ID" value="CDL90293.1"/>
    <property type="molecule type" value="Genomic_DNA"/>
</dbReference>
<dbReference type="SUPFAM" id="SSF56784">
    <property type="entry name" value="HAD-like"/>
    <property type="match status" value="1"/>
</dbReference>
<protein>
    <submittedName>
        <fullName evidence="1">Hydrolase (HAD superfamily)</fullName>
    </submittedName>
</protein>
<dbReference type="RefSeq" id="WP_235806992.1">
    <property type="nucleotide sequence ID" value="NZ_CBXI010000005.1"/>
</dbReference>
<dbReference type="GeneID" id="29420834"/>
<evidence type="ECO:0000313" key="2">
    <source>
        <dbReference type="Proteomes" id="UP000019482"/>
    </source>
</evidence>
<sequence length="273" mass="31307">MDLYISDLDGTLLNSKQVVSEISAEIINKLIDDGLNFTIATARSYDASKGILQPLKLKLPVILNNGAFVYDPISHKNIVANYLKNEDAEFILRSYHENNISPLISAIDSKGNKKIFYKDVFNEGQEIYLNSRKENRDKRLTKVEDFSLIENYRIINIFAIERRDVLDTEYKIFTDKLNISCQYTEEIYSRGYFWLETTNLKANKSSAAKFLKNYLNVDRLICFGDNLNDKSLFELSDTAYAVENAYKEIKNLATGIIDSNNNNGVAKFLNQIQ</sequence>
<evidence type="ECO:0000313" key="1">
    <source>
        <dbReference type="EMBL" id="CDL90293.1"/>
    </source>
</evidence>
<dbReference type="NCBIfam" id="TIGR01484">
    <property type="entry name" value="HAD-SF-IIB"/>
    <property type="match status" value="1"/>
</dbReference>
<organism evidence="1 2">
    <name type="scientific">Clostridium tyrobutyricum DIVETGP</name>
    <dbReference type="NCBI Taxonomy" id="1408889"/>
    <lineage>
        <taxon>Bacteria</taxon>
        <taxon>Bacillati</taxon>
        <taxon>Bacillota</taxon>
        <taxon>Clostridia</taxon>
        <taxon>Eubacteriales</taxon>
        <taxon>Clostridiaceae</taxon>
        <taxon>Clostridium</taxon>
    </lineage>
</organism>
<dbReference type="InterPro" id="IPR023214">
    <property type="entry name" value="HAD_sf"/>
</dbReference>
<dbReference type="PANTHER" id="PTHR10000">
    <property type="entry name" value="PHOSPHOSERINE PHOSPHATASE"/>
    <property type="match status" value="1"/>
</dbReference>
<reference evidence="1 2" key="1">
    <citation type="journal article" date="2015" name="Genome Announc.">
        <title>Draft Genome Sequence of Clostridium tyrobutyricum Strain DIVETGP, Isolated from Cow's Milk for Grana Padano Production.</title>
        <authorList>
            <person name="Soggiu A."/>
            <person name="Piras C."/>
            <person name="Gaiarsa S."/>
            <person name="Sassera D."/>
            <person name="Roncada P."/>
            <person name="Bendixen E."/>
            <person name="Brasca M."/>
            <person name="Bonizzi L."/>
        </authorList>
    </citation>
    <scope>NUCLEOTIDE SEQUENCE [LARGE SCALE GENOMIC DNA]</scope>
    <source>
        <strain evidence="1 2">DIVETGP</strain>
    </source>
</reference>
<keyword evidence="1" id="KW-0378">Hydrolase</keyword>
<dbReference type="Proteomes" id="UP000019482">
    <property type="component" value="Unassembled WGS sequence"/>
</dbReference>
<dbReference type="GO" id="GO:0005829">
    <property type="term" value="C:cytosol"/>
    <property type="evidence" value="ECO:0007669"/>
    <property type="project" value="TreeGrafter"/>
</dbReference>
<dbReference type="InterPro" id="IPR006379">
    <property type="entry name" value="HAD-SF_hydro_IIB"/>
</dbReference>
<gene>
    <name evidence="1" type="ORF">CTDIVETGP_0363</name>
</gene>
<dbReference type="GO" id="GO:0000287">
    <property type="term" value="F:magnesium ion binding"/>
    <property type="evidence" value="ECO:0007669"/>
    <property type="project" value="TreeGrafter"/>
</dbReference>
<dbReference type="Pfam" id="PF08282">
    <property type="entry name" value="Hydrolase_3"/>
    <property type="match status" value="1"/>
</dbReference>
<dbReference type="GO" id="GO:0016791">
    <property type="term" value="F:phosphatase activity"/>
    <property type="evidence" value="ECO:0007669"/>
    <property type="project" value="TreeGrafter"/>
</dbReference>
<dbReference type="AlphaFoldDB" id="W6N1X2"/>
<dbReference type="PANTHER" id="PTHR10000:SF8">
    <property type="entry name" value="HAD SUPERFAMILY HYDROLASE-LIKE, TYPE 3"/>
    <property type="match status" value="1"/>
</dbReference>
<accession>W6N1X2</accession>